<dbReference type="NCBIfam" id="NF005373">
    <property type="entry name" value="PRK06915.1"/>
    <property type="match status" value="1"/>
</dbReference>
<comment type="cofactor">
    <cofactor evidence="2">
        <name>Zn(2+)</name>
        <dbReference type="ChEBI" id="CHEBI:29105"/>
    </cofactor>
</comment>
<dbReference type="PANTHER" id="PTHR43808">
    <property type="entry name" value="ACETYLORNITHINE DEACETYLASE"/>
    <property type="match status" value="1"/>
</dbReference>
<evidence type="ECO:0000256" key="5">
    <source>
        <dbReference type="ARBA" id="ARBA00022801"/>
    </source>
</evidence>
<dbReference type="eggNOG" id="COG0624">
    <property type="taxonomic scope" value="Bacteria"/>
</dbReference>
<keyword evidence="10" id="KW-1185">Reference proteome</keyword>
<name>A0A0B0IFV7_9BACI</name>
<evidence type="ECO:0000256" key="4">
    <source>
        <dbReference type="ARBA" id="ARBA00022723"/>
    </source>
</evidence>
<sequence>MENHQEIREKLSNWLQTQRCKGTHLLQKLVQAQSTQGNEADAQKIIIDTLTKMKLEIDVWEPDGKELKAHPYFASSKDNFQGSPNVVGVLKGKKNGRSIILNGHIDVVPEGDLEQWEDDPYSGKVRDGKMFGRGVTDMKGGNVSLILAIQAIQAMGIQLKGDVIFESVIEEESGGTGTLASIVRGYRADAAIIPEPTNMKIFPKQQGSMWFRILVKGRSAHGGTRYQGISAIEKGVLVVNHILALEKDRNSRITDPLYEGIPIPIPINIGKIEGGQWPSSVCDLVKIEGRMGVSPDETMEDAQKDMEQWLQKLGETDTWFAHFPPKLEWFGARWHPGSIPITNQLMTALAKNYQLILKEKPLIEASPWGTDGGLLTKLAETPSIVFGPGVTEKAHFPNEYIEINKVFEAAEIIALTIIDWCEIDQ</sequence>
<dbReference type="AlphaFoldDB" id="A0A0B0IFV7"/>
<feature type="domain" description="Peptidase M20 dimerisation" evidence="8">
    <location>
        <begin position="205"/>
        <end position="315"/>
    </location>
</feature>
<dbReference type="InterPro" id="IPR002933">
    <property type="entry name" value="Peptidase_M20"/>
</dbReference>
<evidence type="ECO:0000256" key="7">
    <source>
        <dbReference type="ARBA" id="ARBA00023285"/>
    </source>
</evidence>
<dbReference type="InterPro" id="IPR036264">
    <property type="entry name" value="Bact_exopeptidase_dim_dom"/>
</dbReference>
<dbReference type="RefSeq" id="WP_034631684.1">
    <property type="nucleotide sequence ID" value="NZ_JRJU01000027.1"/>
</dbReference>
<dbReference type="Pfam" id="PF07687">
    <property type="entry name" value="M20_dimer"/>
    <property type="match status" value="1"/>
</dbReference>
<dbReference type="SUPFAM" id="SSF55031">
    <property type="entry name" value="Bacterial exopeptidase dimerisation domain"/>
    <property type="match status" value="1"/>
</dbReference>
<evidence type="ECO:0000313" key="9">
    <source>
        <dbReference type="EMBL" id="KHF38924.1"/>
    </source>
</evidence>
<dbReference type="SUPFAM" id="SSF53187">
    <property type="entry name" value="Zn-dependent exopeptidases"/>
    <property type="match status" value="1"/>
</dbReference>
<accession>A0A0B0IFV7</accession>
<keyword evidence="4" id="KW-0479">Metal-binding</keyword>
<keyword evidence="7" id="KW-0170">Cobalt</keyword>
<proteinExistence type="inferred from homology"/>
<dbReference type="GO" id="GO:0008777">
    <property type="term" value="F:acetylornithine deacetylase activity"/>
    <property type="evidence" value="ECO:0007669"/>
    <property type="project" value="UniProtKB-EC"/>
</dbReference>
<dbReference type="Gene3D" id="3.30.70.360">
    <property type="match status" value="1"/>
</dbReference>
<dbReference type="Gene3D" id="3.40.630.10">
    <property type="entry name" value="Zn peptidases"/>
    <property type="match status" value="1"/>
</dbReference>
<dbReference type="InterPro" id="IPR010182">
    <property type="entry name" value="ArgE/DapE"/>
</dbReference>
<evidence type="ECO:0000256" key="6">
    <source>
        <dbReference type="ARBA" id="ARBA00022833"/>
    </source>
</evidence>
<dbReference type="OrthoDB" id="9792335at2"/>
<dbReference type="NCBIfam" id="TIGR01910">
    <property type="entry name" value="DapE-ArgE"/>
    <property type="match status" value="1"/>
</dbReference>
<dbReference type="PANTHER" id="PTHR43808:SF25">
    <property type="entry name" value="PEPTIDASE M20 DIMERISATION DOMAIN-CONTAINING PROTEIN"/>
    <property type="match status" value="1"/>
</dbReference>
<comment type="caution">
    <text evidence="9">The sequence shown here is derived from an EMBL/GenBank/DDBJ whole genome shotgun (WGS) entry which is preliminary data.</text>
</comment>
<organism evidence="9 10">
    <name type="scientific">Halalkalibacter okhensis</name>
    <dbReference type="NCBI Taxonomy" id="333138"/>
    <lineage>
        <taxon>Bacteria</taxon>
        <taxon>Bacillati</taxon>
        <taxon>Bacillota</taxon>
        <taxon>Bacilli</taxon>
        <taxon>Bacillales</taxon>
        <taxon>Bacillaceae</taxon>
        <taxon>Halalkalibacter</taxon>
    </lineage>
</organism>
<evidence type="ECO:0000256" key="2">
    <source>
        <dbReference type="ARBA" id="ARBA00001947"/>
    </source>
</evidence>
<keyword evidence="5 9" id="KW-0378">Hydrolase</keyword>
<evidence type="ECO:0000313" key="10">
    <source>
        <dbReference type="Proteomes" id="UP000030832"/>
    </source>
</evidence>
<gene>
    <name evidence="9" type="ORF">LQ50_18530</name>
</gene>
<reference evidence="9 10" key="1">
    <citation type="submission" date="2014-09" db="EMBL/GenBank/DDBJ databases">
        <title>Genome sequencing and annotation of Bacillus Okhensis strain Kh10-101T.</title>
        <authorList>
            <person name="Prakash J.S."/>
        </authorList>
    </citation>
    <scope>NUCLEOTIDE SEQUENCE [LARGE SCALE GENOMIC DNA]</scope>
    <source>
        <strain evidence="10">Kh10-101T</strain>
    </source>
</reference>
<dbReference type="InterPro" id="IPR011650">
    <property type="entry name" value="Peptidase_M20_dimer"/>
</dbReference>
<dbReference type="GO" id="GO:0046872">
    <property type="term" value="F:metal ion binding"/>
    <property type="evidence" value="ECO:0007669"/>
    <property type="project" value="UniProtKB-KW"/>
</dbReference>
<dbReference type="Pfam" id="PF01546">
    <property type="entry name" value="Peptidase_M20"/>
    <property type="match status" value="1"/>
</dbReference>
<comment type="similarity">
    <text evidence="3">Belongs to the peptidase M20A family.</text>
</comment>
<dbReference type="STRING" id="333138.LQ50_18530"/>
<evidence type="ECO:0000256" key="3">
    <source>
        <dbReference type="ARBA" id="ARBA00006247"/>
    </source>
</evidence>
<dbReference type="EMBL" id="JRJU01000027">
    <property type="protein sequence ID" value="KHF38924.1"/>
    <property type="molecule type" value="Genomic_DNA"/>
</dbReference>
<comment type="cofactor">
    <cofactor evidence="1">
        <name>Co(2+)</name>
        <dbReference type="ChEBI" id="CHEBI:48828"/>
    </cofactor>
</comment>
<evidence type="ECO:0000259" key="8">
    <source>
        <dbReference type="Pfam" id="PF07687"/>
    </source>
</evidence>
<evidence type="ECO:0000256" key="1">
    <source>
        <dbReference type="ARBA" id="ARBA00001941"/>
    </source>
</evidence>
<dbReference type="Proteomes" id="UP000030832">
    <property type="component" value="Unassembled WGS sequence"/>
</dbReference>
<protein>
    <submittedName>
        <fullName evidence="9">Acetylornithine deacetylase</fullName>
        <ecNumber evidence="9">3.5.1.16</ecNumber>
    </submittedName>
</protein>
<dbReference type="EC" id="3.5.1.16" evidence="9"/>
<dbReference type="InterPro" id="IPR050072">
    <property type="entry name" value="Peptidase_M20A"/>
</dbReference>
<keyword evidence="6" id="KW-0862">Zinc</keyword>